<dbReference type="AlphaFoldDB" id="A0A5N0THE5"/>
<dbReference type="Proteomes" id="UP000326838">
    <property type="component" value="Unassembled WGS sequence"/>
</dbReference>
<sequence>MDTPLDEHAELLVREIARRWLQPAPDECLACYVWRMLEEFGCAGTLRFAAGFRDARMPRARALERRLQDAGGFCDCEVLYNTVREAVPFPDDARPVCRGVTPRTIQPCALWRTRRW</sequence>
<evidence type="ECO:0000313" key="2">
    <source>
        <dbReference type="Proteomes" id="UP000326838"/>
    </source>
</evidence>
<accession>A0A5N0THE5</accession>
<dbReference type="EMBL" id="VYUY01000007">
    <property type="protein sequence ID" value="KAA9134593.1"/>
    <property type="molecule type" value="Genomic_DNA"/>
</dbReference>
<reference evidence="2" key="1">
    <citation type="submission" date="2019-09" db="EMBL/GenBank/DDBJ databases">
        <title>Mumia zhuanghuii sp. nov. isolated from the intestinal contents of plateau pika (Ochotona curzoniae) in the Qinghai-Tibet plateau of China.</title>
        <authorList>
            <person name="Tian Z."/>
        </authorList>
    </citation>
    <scope>NUCLEOTIDE SEQUENCE [LARGE SCALE GENOMIC DNA]</scope>
    <source>
        <strain evidence="2">L-033</strain>
    </source>
</reference>
<dbReference type="InterPro" id="IPR024248">
    <property type="entry name" value="DUF2695"/>
</dbReference>
<proteinExistence type="predicted"/>
<gene>
    <name evidence="1" type="ORF">F6B40_07525</name>
</gene>
<dbReference type="RefSeq" id="WP_150892890.1">
    <property type="nucleotide sequence ID" value="NZ_VYUY01000007.1"/>
</dbReference>
<evidence type="ECO:0000313" key="1">
    <source>
        <dbReference type="EMBL" id="KAA9134593.1"/>
    </source>
</evidence>
<comment type="caution">
    <text evidence="1">The sequence shown here is derived from an EMBL/GenBank/DDBJ whole genome shotgun (WGS) entry which is preliminary data.</text>
</comment>
<keyword evidence="2" id="KW-1185">Reference proteome</keyword>
<name>A0A5N0THE5_9MICO</name>
<organism evidence="1 2">
    <name type="scientific">Microbacterium caowuchunii</name>
    <dbReference type="NCBI Taxonomy" id="2614638"/>
    <lineage>
        <taxon>Bacteria</taxon>
        <taxon>Bacillati</taxon>
        <taxon>Actinomycetota</taxon>
        <taxon>Actinomycetes</taxon>
        <taxon>Micrococcales</taxon>
        <taxon>Microbacteriaceae</taxon>
        <taxon>Microbacterium</taxon>
    </lineage>
</organism>
<protein>
    <submittedName>
        <fullName evidence="1">DUF2695 domain-containing protein</fullName>
    </submittedName>
</protein>
<dbReference type="Pfam" id="PF10905">
    <property type="entry name" value="DUF2695"/>
    <property type="match status" value="1"/>
</dbReference>